<dbReference type="GO" id="GO:0003677">
    <property type="term" value="F:DNA binding"/>
    <property type="evidence" value="ECO:0007669"/>
    <property type="project" value="UniProtKB-KW"/>
</dbReference>
<dbReference type="InterPro" id="IPR036388">
    <property type="entry name" value="WH-like_DNA-bd_sf"/>
</dbReference>
<dbReference type="OrthoDB" id="8680240at2"/>
<evidence type="ECO:0000313" key="6">
    <source>
        <dbReference type="Proteomes" id="UP000234328"/>
    </source>
</evidence>
<dbReference type="GO" id="GO:0003700">
    <property type="term" value="F:DNA-binding transcription factor activity"/>
    <property type="evidence" value="ECO:0007669"/>
    <property type="project" value="InterPro"/>
</dbReference>
<keyword evidence="2" id="KW-0238">DNA-binding</keyword>
<dbReference type="Pfam" id="PF07729">
    <property type="entry name" value="FCD"/>
    <property type="match status" value="1"/>
</dbReference>
<dbReference type="AlphaFoldDB" id="A0A2N4UKV9"/>
<evidence type="ECO:0000256" key="2">
    <source>
        <dbReference type="ARBA" id="ARBA00023125"/>
    </source>
</evidence>
<dbReference type="SMART" id="SM00895">
    <property type="entry name" value="FCD"/>
    <property type="match status" value="1"/>
</dbReference>
<evidence type="ECO:0000259" key="4">
    <source>
        <dbReference type="PROSITE" id="PS50949"/>
    </source>
</evidence>
<dbReference type="InterPro" id="IPR000524">
    <property type="entry name" value="Tscrpt_reg_HTH_GntR"/>
</dbReference>
<dbReference type="Pfam" id="PF00392">
    <property type="entry name" value="GntR"/>
    <property type="match status" value="1"/>
</dbReference>
<protein>
    <submittedName>
        <fullName evidence="5">GntR family transcriptional regulator</fullName>
    </submittedName>
</protein>
<dbReference type="Gene3D" id="1.20.120.530">
    <property type="entry name" value="GntR ligand-binding domain-like"/>
    <property type="match status" value="1"/>
</dbReference>
<dbReference type="SMART" id="SM00345">
    <property type="entry name" value="HTH_GNTR"/>
    <property type="match status" value="1"/>
</dbReference>
<keyword evidence="6" id="KW-1185">Reference proteome</keyword>
<dbReference type="InterPro" id="IPR008920">
    <property type="entry name" value="TF_FadR/GntR_C"/>
</dbReference>
<feature type="domain" description="HTH gntR-type" evidence="4">
    <location>
        <begin position="15"/>
        <end position="82"/>
    </location>
</feature>
<dbReference type="InterPro" id="IPR036390">
    <property type="entry name" value="WH_DNA-bd_sf"/>
</dbReference>
<dbReference type="PROSITE" id="PS50949">
    <property type="entry name" value="HTH_GNTR"/>
    <property type="match status" value="1"/>
</dbReference>
<evidence type="ECO:0000256" key="3">
    <source>
        <dbReference type="ARBA" id="ARBA00023163"/>
    </source>
</evidence>
<dbReference type="PANTHER" id="PTHR43537">
    <property type="entry name" value="TRANSCRIPTIONAL REGULATOR, GNTR FAMILY"/>
    <property type="match status" value="1"/>
</dbReference>
<evidence type="ECO:0000256" key="1">
    <source>
        <dbReference type="ARBA" id="ARBA00023015"/>
    </source>
</evidence>
<dbReference type="SUPFAM" id="SSF46785">
    <property type="entry name" value="Winged helix' DNA-binding domain"/>
    <property type="match status" value="1"/>
</dbReference>
<gene>
    <name evidence="5" type="ORF">CR155_00985</name>
</gene>
<keyword evidence="3" id="KW-0804">Transcription</keyword>
<dbReference type="InterPro" id="IPR011711">
    <property type="entry name" value="GntR_C"/>
</dbReference>
<comment type="caution">
    <text evidence="5">The sequence shown here is derived from an EMBL/GenBank/DDBJ whole genome shotgun (WGS) entry which is preliminary data.</text>
</comment>
<dbReference type="Gene3D" id="1.10.10.10">
    <property type="entry name" value="Winged helix-like DNA-binding domain superfamily/Winged helix DNA-binding domain"/>
    <property type="match status" value="1"/>
</dbReference>
<dbReference type="SUPFAM" id="SSF48008">
    <property type="entry name" value="GntR ligand-binding domain-like"/>
    <property type="match status" value="1"/>
</dbReference>
<sequence>MGLPMKPNIELDRGRHAAPQLYELLRAQIVSLALEPGAPLSRVQLSAEFNVSQTPVREALLKLTEEKLVDVFPQAATRVSLIDIEFAQETHFLRRAIELEIVRELALSRPPQLINELKVLLSRHEALRDKPDLAGFSQTDEAFHRCMYQAVGRDGLWSLVHSRSGHIDRLRRLHLPARGKLERIISDHAQLLAAIERADVQQAQEALRTHLSGTLEYVEKIRQAHPQYFTRR</sequence>
<name>A0A2N4UKV9_9BURK</name>
<reference evidence="5 6" key="1">
    <citation type="submission" date="2017-10" db="EMBL/GenBank/DDBJ databases">
        <title>Two draft genome sequences of Pusillimonas sp. strains isolated from a nitrate- and radionuclide-contaminated groundwater in Russia.</title>
        <authorList>
            <person name="Grouzdev D.S."/>
            <person name="Tourova T.P."/>
            <person name="Goeva M.A."/>
            <person name="Babich T.L."/>
            <person name="Sokolova D.S."/>
            <person name="Abdullin R."/>
            <person name="Poltaraus A.B."/>
            <person name="Toshchakov S.V."/>
            <person name="Nazina T.N."/>
        </authorList>
    </citation>
    <scope>NUCLEOTIDE SEQUENCE [LARGE SCALE GENOMIC DNA]</scope>
    <source>
        <strain evidence="5 6">JR1/69-2-13</strain>
    </source>
</reference>
<dbReference type="RefSeq" id="WP_102068144.1">
    <property type="nucleotide sequence ID" value="NZ_PDNV01000001.1"/>
</dbReference>
<proteinExistence type="predicted"/>
<dbReference type="PANTHER" id="PTHR43537:SF45">
    <property type="entry name" value="GNTR FAMILY REGULATORY PROTEIN"/>
    <property type="match status" value="1"/>
</dbReference>
<dbReference type="Proteomes" id="UP000234328">
    <property type="component" value="Unassembled WGS sequence"/>
</dbReference>
<dbReference type="EMBL" id="PDNV01000001">
    <property type="protein sequence ID" value="PLC55661.1"/>
    <property type="molecule type" value="Genomic_DNA"/>
</dbReference>
<keyword evidence="1" id="KW-0805">Transcription regulation</keyword>
<evidence type="ECO:0000313" key="5">
    <source>
        <dbReference type="EMBL" id="PLC55661.1"/>
    </source>
</evidence>
<organism evidence="5 6">
    <name type="scientific">Pollutimonas nitritireducens</name>
    <dbReference type="NCBI Taxonomy" id="2045209"/>
    <lineage>
        <taxon>Bacteria</taxon>
        <taxon>Pseudomonadati</taxon>
        <taxon>Pseudomonadota</taxon>
        <taxon>Betaproteobacteria</taxon>
        <taxon>Burkholderiales</taxon>
        <taxon>Alcaligenaceae</taxon>
        <taxon>Pollutimonas</taxon>
    </lineage>
</organism>
<accession>A0A2N4UKV9</accession>